<evidence type="ECO:0000256" key="1">
    <source>
        <dbReference type="ARBA" id="ARBA00022737"/>
    </source>
</evidence>
<feature type="region of interest" description="Disordered" evidence="2">
    <location>
        <begin position="1071"/>
        <end position="1096"/>
    </location>
</feature>
<evidence type="ECO:0000313" key="7">
    <source>
        <dbReference type="WBParaSite" id="jg12689"/>
    </source>
</evidence>
<dbReference type="Pfam" id="PF21047">
    <property type="entry name" value="HEAT_Maestro"/>
    <property type="match status" value="1"/>
</dbReference>
<dbReference type="InterPro" id="IPR016024">
    <property type="entry name" value="ARM-type_fold"/>
</dbReference>
<feature type="compositionally biased region" description="Low complexity" evidence="2">
    <location>
        <begin position="1071"/>
        <end position="1092"/>
    </location>
</feature>
<dbReference type="Gene3D" id="1.25.10.10">
    <property type="entry name" value="Leucine-rich Repeat Variant"/>
    <property type="match status" value="2"/>
</dbReference>
<dbReference type="Proteomes" id="UP000887574">
    <property type="component" value="Unplaced"/>
</dbReference>
<evidence type="ECO:0000259" key="4">
    <source>
        <dbReference type="Pfam" id="PF23210"/>
    </source>
</evidence>
<sequence>MEDKRSLITMGLKPLLMDESLSARVKMSICQLCVALADHGYVHPLAGGQHVIQFLLTNLVLKPEAIMSSKKQSTVSPMSTESVSLNQLHLQCAQALHTIANTCESAYTLLWPLLFEYICVEAYTPVIADLFKCLRILTERAREAGQKLDFVTDFDTSPRIAGPLQVMARIFVCMNGAPLTTSLLNRALESLKVLDEISIWFNEAIPAVLQEQLPQMLAILEEEGPASTDHLPPSTRTEPTGQQPRFGQKKSRSADYSTLELRCARSLRWQADILELMNSCICVVNSGEWRQALAAAQAKQLQLYNDNSHDKAFLMRCLGWTLSRITNCNFVVDHMELLFRSTTHSNQIERVGCAMAMGHCAQSHTDLILTELENVAKWEHTKDWNKKNSGSGGIFNMLKEAMPYGKTLDLEVIHLRATLVLSYGYVVYYCPIEMVVQRLEQTVLPFLRQYIANCKEIVMKEAHLETINLIAITVHSSHLNSDYEFKNRYECFSYIKQYVQSESPETLSSWIRLLAAKATASLVQLDPPISQNELVDVGSVLTNQVFPMGREKSGLKTLDPLSVTGFLLPPVLSSSSSSRLSMLSVCSSAAVLHHQRSFTAATSTANAESVAQPSSKSKKEEKQRSKAAAKAEANGDSSGGSSIGSRQHNRIDDDEASTVMDATVMQYRNAISHIVTRQPFVDPVYILLRMFFEYFVSPVDHERARAIDSTVLVLHVYAENAADCVLGHANDFHPLSNLLGRLCPRLADSYYAVRILSIRAIWLSFKLSLLRRGHSPQDTDLVDSALFDVPSFIDEYLGNEGKMDPIKCRSVIIAISKEVEKRLPQSQVQVYLSVLLKMLDDKQSHVSSSAAQLLSIIVADRGHLLHAEAEKLISTLLENLSKHLAIQTYTELQNAFNLFSAHQQFVAIDVLLRQPLPYSTTNSDVWQMMARDTTQFTVAVDYILDLLGAGQQPSLQSQHASPTPNAQLEDSGATQEEVSPEQPTRSPLHSPTSNPPQPKQHYEIIDVGGGAAVKVVCSEVCALTAALQELIKSGEPEDALFARIPSIIAALLQVLSAVVDTQFPTVQKPAVTVPVPSSGATPSSTSKSGAPKASKKMPSVPIITSELCRVASTPANLVSQALKTLLLRIRAEPVIETMNSERAWTNITHPQHYIATISILCRSLCDHRPKFVGSLMCIMAARIDSICEAERVAAVAVLSSLVTRCPKENGEFDAALLDVVVQALGKALKDPKLIVRKLAIRGHGLIGQLGVSLAAKLTDPLYSKEDLIEKYSKRAVDAALVGLDDSGDRSDQLAIEAVDALDSLVAVAESKLLVHILPQLLLKIRPCFEKENPPLRAAAFSLFAGLGARVGDCEAFKESLHNNIVSVLLHLNDTDENVQQKSAHVLRSTSKLLNSDHAMNLVEREVVGQKPIQNYPAFLKDFSLILAVSFPDRVNYYALNCANYFKSQSPRIRQNAALMTGFLLAALRLVQLLKDQDEEVRLTTARAISCLHAYA</sequence>
<feature type="region of interest" description="Disordered" evidence="2">
    <location>
        <begin position="953"/>
        <end position="1002"/>
    </location>
</feature>
<dbReference type="Pfam" id="PF23227">
    <property type="entry name" value="HEAT_MROH2B_C"/>
    <property type="match status" value="1"/>
</dbReference>
<dbReference type="InterPro" id="IPR045206">
    <property type="entry name" value="Maestro_heat-like_prot"/>
</dbReference>
<feature type="domain" description="Maestro-like HEAT-repeats" evidence="3">
    <location>
        <begin position="701"/>
        <end position="935"/>
    </location>
</feature>
<feature type="domain" description="Maestro/Maestro-like HEAT-repeats" evidence="5">
    <location>
        <begin position="1221"/>
        <end position="1492"/>
    </location>
</feature>
<feature type="compositionally biased region" description="Polar residues" evidence="2">
    <location>
        <begin position="234"/>
        <end position="245"/>
    </location>
</feature>
<dbReference type="PANTHER" id="PTHR23120">
    <property type="entry name" value="MAESTRO-RELATED HEAT DOMAIN-CONTAINING"/>
    <property type="match status" value="1"/>
</dbReference>
<reference evidence="7" key="1">
    <citation type="submission" date="2022-11" db="UniProtKB">
        <authorList>
            <consortium name="WormBaseParasite"/>
        </authorList>
    </citation>
    <scope>IDENTIFICATION</scope>
</reference>
<evidence type="ECO:0000259" key="3">
    <source>
        <dbReference type="Pfam" id="PF21047"/>
    </source>
</evidence>
<organism evidence="6 7">
    <name type="scientific">Ditylenchus dipsaci</name>
    <dbReference type="NCBI Taxonomy" id="166011"/>
    <lineage>
        <taxon>Eukaryota</taxon>
        <taxon>Metazoa</taxon>
        <taxon>Ecdysozoa</taxon>
        <taxon>Nematoda</taxon>
        <taxon>Chromadorea</taxon>
        <taxon>Rhabditida</taxon>
        <taxon>Tylenchina</taxon>
        <taxon>Tylenchomorpha</taxon>
        <taxon>Sphaerularioidea</taxon>
        <taxon>Anguinidae</taxon>
        <taxon>Anguininae</taxon>
        <taxon>Ditylenchus</taxon>
    </lineage>
</organism>
<dbReference type="InterPro" id="IPR055408">
    <property type="entry name" value="HEAT_MROH2B-like"/>
</dbReference>
<name>A0A915CVK4_9BILA</name>
<accession>A0A915CVK4</accession>
<dbReference type="GO" id="GO:0005737">
    <property type="term" value="C:cytoplasm"/>
    <property type="evidence" value="ECO:0007669"/>
    <property type="project" value="TreeGrafter"/>
</dbReference>
<feature type="domain" description="MROH2B-like HEAT-repeats" evidence="4">
    <location>
        <begin position="1"/>
        <end position="224"/>
    </location>
</feature>
<dbReference type="InterPro" id="IPR048465">
    <property type="entry name" value="Maestro-like_HEAT"/>
</dbReference>
<proteinExistence type="predicted"/>
<feature type="compositionally biased region" description="Low complexity" evidence="2">
    <location>
        <begin position="626"/>
        <end position="636"/>
    </location>
</feature>
<dbReference type="InterPro" id="IPR011989">
    <property type="entry name" value="ARM-like"/>
</dbReference>
<protein>
    <submittedName>
        <fullName evidence="7">Huntingtin</fullName>
    </submittedName>
</protein>
<dbReference type="InterPro" id="IPR055406">
    <property type="entry name" value="HEAT_Maestro"/>
</dbReference>
<feature type="compositionally biased region" description="Polar residues" evidence="2">
    <location>
        <begin position="953"/>
        <end position="992"/>
    </location>
</feature>
<dbReference type="SUPFAM" id="SSF48371">
    <property type="entry name" value="ARM repeat"/>
    <property type="match status" value="2"/>
</dbReference>
<dbReference type="Pfam" id="PF23210">
    <property type="entry name" value="HEAT_Maestro_2"/>
    <property type="match status" value="2"/>
</dbReference>
<evidence type="ECO:0000259" key="5">
    <source>
        <dbReference type="Pfam" id="PF23227"/>
    </source>
</evidence>
<feature type="domain" description="MROH2B-like HEAT-repeats" evidence="4">
    <location>
        <begin position="264"/>
        <end position="552"/>
    </location>
</feature>
<evidence type="ECO:0000256" key="2">
    <source>
        <dbReference type="SAM" id="MobiDB-lite"/>
    </source>
</evidence>
<evidence type="ECO:0000313" key="6">
    <source>
        <dbReference type="Proteomes" id="UP000887574"/>
    </source>
</evidence>
<dbReference type="WBParaSite" id="jg12689">
    <property type="protein sequence ID" value="jg12689"/>
    <property type="gene ID" value="jg12689"/>
</dbReference>
<feature type="region of interest" description="Disordered" evidence="2">
    <location>
        <begin position="602"/>
        <end position="653"/>
    </location>
</feature>
<keyword evidence="1" id="KW-0677">Repeat</keyword>
<feature type="region of interest" description="Disordered" evidence="2">
    <location>
        <begin position="225"/>
        <end position="253"/>
    </location>
</feature>
<dbReference type="PANTHER" id="PTHR23120:SF0">
    <property type="entry name" value="MAESTRO HEAT-LIKE REPEAT FAMILY MEMBER 1"/>
    <property type="match status" value="1"/>
</dbReference>
<keyword evidence="6" id="KW-1185">Reference proteome</keyword>